<sequence length="529" mass="57068">MRQENTPPQSVRGQSDAPPHSHIPRYEHRNPAVMGDYGPTSSPQVQNIPPPHSSAHMIHGSGISGSTNDSSGMLDPSTRGLPASSSVPATAADPNSSAPTTGASGKRPINTSKRAAQNRAAQKAFRQRREHYIKTLEYKAEQCDRSQTIIKQYHQRLLVLEHENKHMRRLLGLNTDLPPDRVTSDIVSLTPNYPPQVIGAPPDINSNHPSVSASPVYTVPRPPPPPVVAVPSPGGPLKPHAAPGQPPPPPPSGHRNSATSWETYRQPHADHQPPGYHRRDLSPNKRQRPDSPIYAVSGRSGTATESNNRSSLSGHTGYHHYVNTPQPPPHSQPQQQQPRGRAPSSQYASTSSSAPGYHYSSISNPSISHSRGLSDVGAPPGPRDIQNPSLTRKYEEPGWSTAGQRYPPEPVPQDYGHAPGFSKPPGTRDNSSAVIEGQRQQSPVRQLAPPPSHPSHSLSSQPAITEGSRVLPPISRLQIPSGRPSSTGGGIDAPEFTRTTSQIVDRYEASSDDGKEVAGSRINTRRPWE</sequence>
<protein>
    <recommendedName>
        <fullName evidence="2">BZIP domain-containing protein</fullName>
    </recommendedName>
</protein>
<feature type="compositionally biased region" description="Polar residues" evidence="1">
    <location>
        <begin position="428"/>
        <end position="444"/>
    </location>
</feature>
<feature type="compositionally biased region" description="Pro residues" evidence="1">
    <location>
        <begin position="220"/>
        <end position="236"/>
    </location>
</feature>
<feature type="region of interest" description="Disordered" evidence="1">
    <location>
        <begin position="198"/>
        <end position="529"/>
    </location>
</feature>
<feature type="compositionally biased region" description="Polar residues" evidence="1">
    <location>
        <begin position="204"/>
        <end position="213"/>
    </location>
</feature>
<feature type="compositionally biased region" description="Low complexity" evidence="1">
    <location>
        <begin position="454"/>
        <end position="463"/>
    </location>
</feature>
<feature type="compositionally biased region" description="Polar residues" evidence="1">
    <location>
        <begin position="254"/>
        <end position="263"/>
    </location>
</feature>
<gene>
    <name evidence="3" type="ORF">H4219_003052</name>
</gene>
<proteinExistence type="predicted"/>
<dbReference type="PROSITE" id="PS00036">
    <property type="entry name" value="BZIP_BASIC"/>
    <property type="match status" value="1"/>
</dbReference>
<dbReference type="CDD" id="cd14688">
    <property type="entry name" value="bZIP_YAP"/>
    <property type="match status" value="1"/>
</dbReference>
<evidence type="ECO:0000259" key="2">
    <source>
        <dbReference type="PROSITE" id="PS00036"/>
    </source>
</evidence>
<feature type="compositionally biased region" description="Low complexity" evidence="1">
    <location>
        <begin position="332"/>
        <end position="370"/>
    </location>
</feature>
<feature type="compositionally biased region" description="Polar residues" evidence="1">
    <location>
        <begin position="1"/>
        <end position="13"/>
    </location>
</feature>
<dbReference type="GO" id="GO:0003700">
    <property type="term" value="F:DNA-binding transcription factor activity"/>
    <property type="evidence" value="ECO:0007669"/>
    <property type="project" value="InterPro"/>
</dbReference>
<feature type="region of interest" description="Disordered" evidence="1">
    <location>
        <begin position="1"/>
        <end position="127"/>
    </location>
</feature>
<dbReference type="AlphaFoldDB" id="A0A9W7ZWN0"/>
<evidence type="ECO:0000313" key="3">
    <source>
        <dbReference type="EMBL" id="KAJ1917685.1"/>
    </source>
</evidence>
<dbReference type="SUPFAM" id="SSF57959">
    <property type="entry name" value="Leucine zipper domain"/>
    <property type="match status" value="1"/>
</dbReference>
<feature type="compositionally biased region" description="Polar residues" evidence="1">
    <location>
        <begin position="299"/>
        <end position="314"/>
    </location>
</feature>
<dbReference type="InterPro" id="IPR004827">
    <property type="entry name" value="bZIP"/>
</dbReference>
<name>A0A9W7ZWN0_9FUNG</name>
<feature type="domain" description="BZIP" evidence="2">
    <location>
        <begin position="113"/>
        <end position="128"/>
    </location>
</feature>
<feature type="compositionally biased region" description="Basic and acidic residues" evidence="1">
    <location>
        <begin position="505"/>
        <end position="518"/>
    </location>
</feature>
<dbReference type="Gene3D" id="1.20.5.170">
    <property type="match status" value="1"/>
</dbReference>
<evidence type="ECO:0000256" key="1">
    <source>
        <dbReference type="SAM" id="MobiDB-lite"/>
    </source>
</evidence>
<organism evidence="3 4">
    <name type="scientific">Mycoemilia scoparia</name>
    <dbReference type="NCBI Taxonomy" id="417184"/>
    <lineage>
        <taxon>Eukaryota</taxon>
        <taxon>Fungi</taxon>
        <taxon>Fungi incertae sedis</taxon>
        <taxon>Zoopagomycota</taxon>
        <taxon>Kickxellomycotina</taxon>
        <taxon>Kickxellomycetes</taxon>
        <taxon>Kickxellales</taxon>
        <taxon>Kickxellaceae</taxon>
        <taxon>Mycoemilia</taxon>
    </lineage>
</organism>
<keyword evidence="4" id="KW-1185">Reference proteome</keyword>
<comment type="caution">
    <text evidence="3">The sequence shown here is derived from an EMBL/GenBank/DDBJ whole genome shotgun (WGS) entry which is preliminary data.</text>
</comment>
<feature type="compositionally biased region" description="Basic and acidic residues" evidence="1">
    <location>
        <begin position="265"/>
        <end position="289"/>
    </location>
</feature>
<dbReference type="InterPro" id="IPR046347">
    <property type="entry name" value="bZIP_sf"/>
</dbReference>
<dbReference type="Proteomes" id="UP001150538">
    <property type="component" value="Unassembled WGS sequence"/>
</dbReference>
<dbReference type="EMBL" id="JANBPU010000064">
    <property type="protein sequence ID" value="KAJ1917685.1"/>
    <property type="molecule type" value="Genomic_DNA"/>
</dbReference>
<accession>A0A9W7ZWN0</accession>
<reference evidence="3" key="1">
    <citation type="submission" date="2022-07" db="EMBL/GenBank/DDBJ databases">
        <title>Phylogenomic reconstructions and comparative analyses of Kickxellomycotina fungi.</title>
        <authorList>
            <person name="Reynolds N.K."/>
            <person name="Stajich J.E."/>
            <person name="Barry K."/>
            <person name="Grigoriev I.V."/>
            <person name="Crous P."/>
            <person name="Smith M.E."/>
        </authorList>
    </citation>
    <scope>NUCLEOTIDE SEQUENCE</scope>
    <source>
        <strain evidence="3">NBRC 100468</strain>
    </source>
</reference>
<feature type="compositionally biased region" description="Polar residues" evidence="1">
    <location>
        <begin position="83"/>
        <end position="113"/>
    </location>
</feature>
<dbReference type="OrthoDB" id="10650560at2759"/>
<evidence type="ECO:0000313" key="4">
    <source>
        <dbReference type="Proteomes" id="UP001150538"/>
    </source>
</evidence>
<feature type="compositionally biased region" description="Low complexity" evidence="1">
    <location>
        <begin position="114"/>
        <end position="124"/>
    </location>
</feature>